<dbReference type="InterPro" id="IPR007838">
    <property type="entry name" value="Cell_div_ZapA-like"/>
</dbReference>
<dbReference type="EMBL" id="CP110820">
    <property type="protein sequence ID" value="WPX96460.1"/>
    <property type="molecule type" value="Genomic_DNA"/>
</dbReference>
<evidence type="ECO:0000313" key="1">
    <source>
        <dbReference type="EMBL" id="WPX96460.1"/>
    </source>
</evidence>
<name>A0ABZ0UK23_9RICK</name>
<proteinExistence type="predicted"/>
<dbReference type="GO" id="GO:0051301">
    <property type="term" value="P:cell division"/>
    <property type="evidence" value="ECO:0007669"/>
    <property type="project" value="UniProtKB-KW"/>
</dbReference>
<protein>
    <submittedName>
        <fullName evidence="1">Cell division protein ZapA domain protein</fullName>
    </submittedName>
</protein>
<gene>
    <name evidence="1" type="ORF">Bandiella_00574</name>
</gene>
<dbReference type="RefSeq" id="WP_323733253.1">
    <property type="nucleotide sequence ID" value="NZ_CP110820.1"/>
</dbReference>
<reference evidence="1 2" key="1">
    <citation type="submission" date="2022-11" db="EMBL/GenBank/DDBJ databases">
        <title>Host association and intracellularity evolved multiple times independently in the Rickettsiales.</title>
        <authorList>
            <person name="Castelli M."/>
            <person name="Nardi T."/>
            <person name="Gammuto L."/>
            <person name="Bellinzona G."/>
            <person name="Sabaneyeva E."/>
            <person name="Potekhin A."/>
            <person name="Serra V."/>
            <person name="Petroni G."/>
            <person name="Sassera D."/>
        </authorList>
    </citation>
    <scope>NUCLEOTIDE SEQUENCE [LARGE SCALE GENOMIC DNA]</scope>
    <source>
        <strain evidence="1 2">NDG2</strain>
    </source>
</reference>
<keyword evidence="1" id="KW-0131">Cell cycle</keyword>
<dbReference type="Pfam" id="PF05164">
    <property type="entry name" value="ZapA"/>
    <property type="match status" value="1"/>
</dbReference>
<evidence type="ECO:0000313" key="2">
    <source>
        <dbReference type="Proteomes" id="UP001327219"/>
    </source>
</evidence>
<dbReference type="Proteomes" id="UP001327219">
    <property type="component" value="Chromosome"/>
</dbReference>
<sequence length="105" mass="12245">MQEVELKIGNIALRLSYEDPKKLLDLTNQLNKRVETLKQNNNLSDAKAIFITAIYLLDEIESINKELQKLKVNFYDKFESEKEKLVKNYEAIIGKIQDVTSQLEK</sequence>
<dbReference type="SUPFAM" id="SSF102829">
    <property type="entry name" value="Cell division protein ZapA-like"/>
    <property type="match status" value="1"/>
</dbReference>
<keyword evidence="2" id="KW-1185">Reference proteome</keyword>
<dbReference type="InterPro" id="IPR036192">
    <property type="entry name" value="Cell_div_ZapA-like_sf"/>
</dbReference>
<organism evidence="1 2">
    <name type="scientific">Candidatus Bandiella euplotis</name>
    <dbReference type="NCBI Taxonomy" id="1664265"/>
    <lineage>
        <taxon>Bacteria</taxon>
        <taxon>Pseudomonadati</taxon>
        <taxon>Pseudomonadota</taxon>
        <taxon>Alphaproteobacteria</taxon>
        <taxon>Rickettsiales</taxon>
        <taxon>Candidatus Midichloriaceae</taxon>
        <taxon>Candidatus Bandiella</taxon>
    </lineage>
</organism>
<keyword evidence="1" id="KW-0132">Cell division</keyword>
<accession>A0ABZ0UK23</accession>